<dbReference type="GO" id="GO:0043571">
    <property type="term" value="P:maintenance of CRISPR repeat elements"/>
    <property type="evidence" value="ECO:0007669"/>
    <property type="project" value="UniProtKB-UniRule"/>
</dbReference>
<comment type="domain">
    <text evidence="13">Has 2 endonuclease domains. The discontinuous RuvC-like domain cleaves the target DNA noncomplementary to crRNA while the HNH nuclease domain cleaves the target DNA complementary to crRNA.</text>
</comment>
<name>R7B4M2_9FIRM</name>
<proteinExistence type="inferred from homology"/>
<comment type="function">
    <text evidence="13">CRISPR (clustered regularly interspaced short palindromic repeat) is an adaptive immune system that provides protection against mobile genetic elements (viruses, transposable elements and conjugative plasmids). CRISPR clusters contain spacers, sequences complementary to antecedent mobile elements, and target invading nucleic acids. CRISPR clusters are transcribed and processed into CRISPR RNA (crRNA). In type II CRISPR systems correct processing of pre-crRNA requires a trans-encoded small RNA (tracrRNA), endogenous ribonuclease 3 (rnc) and this protein. The tracrRNA serves as a guide for ribonuclease 3-aided processing of pre-crRNA. Subsequently Cas9/crRNA/tracrRNA endonucleolytically cleaves linear or circular dsDNA target complementary to the spacer; Cas9 is inactive in the absence of the 2 guide RNAs (gRNA). Cas9 recognizes the protospacer adjacent motif (PAM) in the CRISPR repeat sequences to help distinguish self versus nonself, as targets within the bacterial CRISPR locus do not have PAMs. PAM recognition is also required for catalytic activity.</text>
</comment>
<dbReference type="Pfam" id="PF18541">
    <property type="entry name" value="RuvC_III"/>
    <property type="match status" value="1"/>
</dbReference>
<dbReference type="InterPro" id="IPR033114">
    <property type="entry name" value="HNH_CAS9"/>
</dbReference>
<keyword evidence="11" id="KW-0464">Manganese</keyword>
<evidence type="ECO:0000256" key="11">
    <source>
        <dbReference type="ARBA" id="ARBA00023211"/>
    </source>
</evidence>
<dbReference type="Pfam" id="PF18070">
    <property type="entry name" value="Cas9_PI2"/>
    <property type="match status" value="1"/>
</dbReference>
<evidence type="ECO:0000256" key="13">
    <source>
        <dbReference type="HAMAP-Rule" id="MF_01480"/>
    </source>
</evidence>
<gene>
    <name evidence="13" type="primary">cas9</name>
    <name evidence="15" type="ORF">BN656_02034</name>
</gene>
<keyword evidence="4" id="KW-0479">Metal-binding</keyword>
<evidence type="ECO:0000256" key="5">
    <source>
        <dbReference type="ARBA" id="ARBA00022759"/>
    </source>
</evidence>
<evidence type="ECO:0000256" key="8">
    <source>
        <dbReference type="ARBA" id="ARBA00022884"/>
    </source>
</evidence>
<dbReference type="GO" id="GO:0051607">
    <property type="term" value="P:defense response to virus"/>
    <property type="evidence" value="ECO:0007669"/>
    <property type="project" value="UniProtKB-UniRule"/>
</dbReference>
<evidence type="ECO:0000313" key="15">
    <source>
        <dbReference type="EMBL" id="CDD58291.1"/>
    </source>
</evidence>
<evidence type="ECO:0000256" key="4">
    <source>
        <dbReference type="ARBA" id="ARBA00022723"/>
    </source>
</evidence>
<dbReference type="Pfam" id="PF18061">
    <property type="entry name" value="CRISPR_Cas9_WED"/>
    <property type="match status" value="1"/>
</dbReference>
<dbReference type="EMBL" id="CBHH010000055">
    <property type="protein sequence ID" value="CDD58291.1"/>
    <property type="molecule type" value="Genomic_DNA"/>
</dbReference>
<keyword evidence="6 13" id="KW-0378">Hydrolase</keyword>
<feature type="active site" description="For RuvC-like nuclease domain" evidence="13">
    <location>
        <position position="8"/>
    </location>
</feature>
<feature type="active site" description="Proton acceptor for HNH nuclease domain" evidence="13">
    <location>
        <position position="596"/>
    </location>
</feature>
<dbReference type="InterPro" id="IPR040555">
    <property type="entry name" value="Cas9_PI2"/>
</dbReference>
<comment type="similarity">
    <text evidence="2">Belongs to the CRISPR-associated protein Cas9 family. Subtype II-A subfamily.</text>
</comment>
<dbReference type="Proteomes" id="UP000018141">
    <property type="component" value="Unassembled WGS sequence"/>
</dbReference>
<dbReference type="NCBIfam" id="TIGR01865">
    <property type="entry name" value="cas_Csn1"/>
    <property type="match status" value="1"/>
</dbReference>
<keyword evidence="8 13" id="KW-0694">RNA-binding</keyword>
<evidence type="ECO:0000256" key="2">
    <source>
        <dbReference type="ARBA" id="ARBA00005244"/>
    </source>
</evidence>
<evidence type="ECO:0000256" key="10">
    <source>
        <dbReference type="ARBA" id="ARBA00023125"/>
    </source>
</evidence>
<dbReference type="GO" id="GO:0046872">
    <property type="term" value="F:metal ion binding"/>
    <property type="evidence" value="ECO:0007669"/>
    <property type="project" value="UniProtKB-UniRule"/>
</dbReference>
<dbReference type="PROSITE" id="PS51749">
    <property type="entry name" value="HNH_CAS9"/>
    <property type="match status" value="1"/>
</dbReference>
<keyword evidence="7" id="KW-0460">Magnesium</keyword>
<comment type="similarity">
    <text evidence="13">Belongs to the CRISPR-associated Cas9 family.</text>
</comment>
<dbReference type="Pfam" id="PF13395">
    <property type="entry name" value="HNH_4"/>
    <property type="match status" value="1"/>
</dbReference>
<dbReference type="InterPro" id="IPR036397">
    <property type="entry name" value="RNaseH_sf"/>
</dbReference>
<evidence type="ECO:0000256" key="7">
    <source>
        <dbReference type="ARBA" id="ARBA00022842"/>
    </source>
</evidence>
<dbReference type="GO" id="GO:0004519">
    <property type="term" value="F:endonuclease activity"/>
    <property type="evidence" value="ECO:0007669"/>
    <property type="project" value="UniProtKB-UniRule"/>
</dbReference>
<dbReference type="InterPro" id="IPR040656">
    <property type="entry name" value="Cas9_WED_dom"/>
</dbReference>
<comment type="caution">
    <text evidence="15">The sequence shown here is derived from an EMBL/GenBank/DDBJ whole genome shotgun (WGS) entry which is preliminary data.</text>
</comment>
<evidence type="ECO:0000259" key="14">
    <source>
        <dbReference type="PROSITE" id="PS51749"/>
    </source>
</evidence>
<keyword evidence="3 13" id="KW-0540">Nuclease</keyword>
<comment type="caution">
    <text evidence="13">Lacks conserved residue(s) required for the propagation of feature annotation.</text>
</comment>
<sequence>MKLILALDIGIASVGWAVLDKKSETVLEAGSNIFPEASAAGNQVRREMRQARRIKRRQRTRLDDFNKLWRKNNLSIPQYKSTEIVNLKVKALREEISLDELYLILYSYLKHRGISYLEDAQDDSLSSSNAYTNGLRENAKALEKHYPCEIQRDRLQTIGKYRGQTQITDDNNEKIDLSNVFTIGAYRKEIKKVLETQKLYHNELTDELCDDYILIFNRKRKYYEGPGNEKSRTDYGRFTTRLDQNGNYIDEENIFEKLIGKCSVYPDELRGAAASYTAQEFNLLNDLNNLTINGRKLEESEKHAIVQRIKTSNTVNMRKIIADCMGETIENFSGARIDKSGKEQFHKFETYNKMRKSLSEIGTDIDEFSRDELDKIGYIMTINTDKEALMEAFNESGLNLDDSVKECLISFRKANSSSFSKWQSFSLKIMNELIPEMYIQPKEQMTLLTEMGVAKGSSGDFAGLNYIPVDVISDEIYNPVVRRSVRISFKILNAVLKKYKVLDTIVIEMPRDRNSDEERKRITDSQKLNEKEMEFIEGKLAQIYNIKLSSSDFSSQKQLSLKLKLWNEQDGICLYSGRTIDPEDIIKNPDLFEIDHIIPRSISFDDSRSNKVLVYRSENQKKGNQTPYFYITHSDGAWTYEQFKANVMNLSKKKEYAISRKKVQNLLYSEDITKRDVLKGFINRNINDTGYASRVVLNTVQNFFKAKEADTKVKVIKGSYTHQMRSNMKLDKNRDESYSHHAVDAMLMGFSEMGYEAYRRLQGEFIDFETGEILKNDMWNEKMSDDVYVDYLYGRKWSAIRNEIVKAEKDVKFWHFIVRKSNQGLCNQTIRGTREYDGKKYKINKFDIRTKEGVKLFKKLAFSEKESDREKLLVYLNDRQTFNNLVKIFEDYKDAPNPFVQYEKETGDVVRKYSKRHNGPRIDKLKYKDGEVGACIDISHKYGLEKDSRKVILESLVPYRMDVYYKESDKMYYLVGVKQSDIKSQNGANVIDEDLYTRILINEKMIEPGQSRDDLEQLGYEFRFSFYKNDIIEYEKEGKVFVERFVSRTMPKVRNYIETKPINKANFEKQNPVGLGKTKSIKKYRTDILGNRYLCEKEKFTKFC</sequence>
<evidence type="ECO:0000313" key="16">
    <source>
        <dbReference type="Proteomes" id="UP000018141"/>
    </source>
</evidence>
<reference evidence="15" key="1">
    <citation type="submission" date="2012-11" db="EMBL/GenBank/DDBJ databases">
        <title>Dependencies among metagenomic species, viruses, plasmids and units of genetic variation.</title>
        <authorList>
            <person name="Nielsen H.B."/>
            <person name="Almeida M."/>
            <person name="Juncker A.S."/>
            <person name="Rasmussen S."/>
            <person name="Li J."/>
            <person name="Sunagawa S."/>
            <person name="Plichta D."/>
            <person name="Gautier L."/>
            <person name="Le Chatelier E."/>
            <person name="Peletier E."/>
            <person name="Bonde I."/>
            <person name="Nielsen T."/>
            <person name="Manichanh C."/>
            <person name="Arumugam M."/>
            <person name="Batto J."/>
            <person name="Santos M.B.Q.D."/>
            <person name="Blom N."/>
            <person name="Borruel N."/>
            <person name="Burgdorf K.S."/>
            <person name="Boumezbeur F."/>
            <person name="Casellas F."/>
            <person name="Dore J."/>
            <person name="Guarner F."/>
            <person name="Hansen T."/>
            <person name="Hildebrand F."/>
            <person name="Kaas R.S."/>
            <person name="Kennedy S."/>
            <person name="Kristiansen K."/>
            <person name="Kultima J.R."/>
            <person name="Leonard P."/>
            <person name="Levenez F."/>
            <person name="Lund O."/>
            <person name="Moumen B."/>
            <person name="Le Paslier D."/>
            <person name="Pons N."/>
            <person name="Pedersen O."/>
            <person name="Prifti E."/>
            <person name="Qin J."/>
            <person name="Raes J."/>
            <person name="Tap J."/>
            <person name="Tims S."/>
            <person name="Ussery D.W."/>
            <person name="Yamada T."/>
            <person name="MetaHit consortium"/>
            <person name="Renault P."/>
            <person name="Sicheritz-Ponten T."/>
            <person name="Bork P."/>
            <person name="Wang J."/>
            <person name="Brunak S."/>
            <person name="Ehrlich S.D."/>
        </authorList>
    </citation>
    <scope>NUCLEOTIDE SEQUENCE [LARGE SCALE GENOMIC DNA]</scope>
</reference>
<accession>R7B4M2</accession>
<dbReference type="AlphaFoldDB" id="R7B4M2"/>
<feature type="domain" description="HNH Cas9-type" evidence="14">
    <location>
        <begin position="515"/>
        <end position="686"/>
    </location>
</feature>
<comment type="cofactor">
    <cofactor evidence="1">
        <name>Mg(2+)</name>
        <dbReference type="ChEBI" id="CHEBI:18420"/>
    </cofactor>
</comment>
<keyword evidence="5 13" id="KW-0255">Endonuclease</keyword>
<evidence type="ECO:0000256" key="3">
    <source>
        <dbReference type="ARBA" id="ARBA00022722"/>
    </source>
</evidence>
<dbReference type="InterPro" id="IPR028629">
    <property type="entry name" value="Cas9"/>
</dbReference>
<dbReference type="InterPro" id="IPR041383">
    <property type="entry name" value="RuvC_III"/>
</dbReference>
<keyword evidence="10 13" id="KW-0238">DNA-binding</keyword>
<organism evidence="15 16">
    <name type="scientific">Bacteroides pectinophilus CAG:437</name>
    <dbReference type="NCBI Taxonomy" id="1263051"/>
    <lineage>
        <taxon>Bacteria</taxon>
        <taxon>Bacillati</taxon>
        <taxon>Bacillota</taxon>
        <taxon>Clostridia</taxon>
        <taxon>Eubacteriales</taxon>
    </lineage>
</organism>
<dbReference type="GO" id="GO:0003677">
    <property type="term" value="F:DNA binding"/>
    <property type="evidence" value="ECO:0007669"/>
    <property type="project" value="UniProtKB-UniRule"/>
</dbReference>
<evidence type="ECO:0000256" key="1">
    <source>
        <dbReference type="ARBA" id="ARBA00001946"/>
    </source>
</evidence>
<evidence type="ECO:0000256" key="12">
    <source>
        <dbReference type="ARBA" id="ARBA00046380"/>
    </source>
</evidence>
<dbReference type="Gene3D" id="3.30.420.10">
    <property type="entry name" value="Ribonuclease H-like superfamily/Ribonuclease H"/>
    <property type="match status" value="3"/>
</dbReference>
<dbReference type="InterPro" id="IPR003615">
    <property type="entry name" value="HNH_nuc"/>
</dbReference>
<comment type="subunit">
    <text evidence="12 13">Monomer. Binds crRNA and tracrRNA.</text>
</comment>
<dbReference type="GO" id="GO:0016787">
    <property type="term" value="F:hydrolase activity"/>
    <property type="evidence" value="ECO:0007669"/>
    <property type="project" value="UniProtKB-KW"/>
</dbReference>
<dbReference type="EC" id="3.1.-.-" evidence="13"/>
<protein>
    <recommendedName>
        <fullName evidence="13">CRISPR-associated endonuclease Cas9</fullName>
        <ecNumber evidence="13">3.1.-.-</ecNumber>
    </recommendedName>
</protein>
<dbReference type="Gene3D" id="1.10.30.50">
    <property type="match status" value="1"/>
</dbReference>
<evidence type="ECO:0000256" key="6">
    <source>
        <dbReference type="ARBA" id="ARBA00022801"/>
    </source>
</evidence>
<dbReference type="GO" id="GO:0003723">
    <property type="term" value="F:RNA binding"/>
    <property type="evidence" value="ECO:0007669"/>
    <property type="project" value="UniProtKB-UniRule"/>
</dbReference>
<keyword evidence="9 13" id="KW-0051">Antiviral defense</keyword>
<evidence type="ECO:0000256" key="9">
    <source>
        <dbReference type="ARBA" id="ARBA00023118"/>
    </source>
</evidence>
<dbReference type="HAMAP" id="MF_01480">
    <property type="entry name" value="Cas9"/>
    <property type="match status" value="1"/>
</dbReference>